<accession>A0A0B0EMZ5</accession>
<dbReference type="InterPro" id="IPR008930">
    <property type="entry name" value="Terpenoid_cyclase/PrenylTrfase"/>
</dbReference>
<evidence type="ECO:0000256" key="1">
    <source>
        <dbReference type="SAM" id="SignalP"/>
    </source>
</evidence>
<dbReference type="AlphaFoldDB" id="A0A0B0EMZ5"/>
<dbReference type="Gene3D" id="1.50.10.20">
    <property type="match status" value="2"/>
</dbReference>
<sequence>MFKKMVCFVIFIAAVCLHNSFVYAEETKHELSPSLKNEIKDSVDRGLKFLRSVQKPDGSWDNHPGLTALAVSAFMKSPRKYTEEDGPFIRKALQYLSGLAKPDGSIFLDSLPNYNTSLCLGAFSLTGNPEYKPIIEKAQDFLVQLQCTESVGYNKEDKFYGGIGYGSDERPDLANLGFALEALKSSGLSEDSKVWENATQFIQRCQNRSESNDQAWAANDGGFVYSPGDSKAGSTESYGSMTNTGITSFFYANVKKGDPRIEDAFKWIEKHYTLTENPNMGKQGLYYYYHTLAKALHYYGQSVINDSQGIPHVWQDELADKLLNLQRKEGYWVNENKRWWEGNKILVTSHAILALSYLY</sequence>
<reference evidence="2 3" key="1">
    <citation type="submission" date="2014-10" db="EMBL/GenBank/DDBJ databases">
        <title>Draft genome of anammox bacterium scalindua brodae, obtained using differential coverage binning of sequence data from two enrichment reactors.</title>
        <authorList>
            <person name="Speth D.R."/>
            <person name="Russ L."/>
            <person name="Kartal B."/>
            <person name="Op den Camp H.J."/>
            <person name="Dutilh B.E."/>
            <person name="Jetten M.S."/>
        </authorList>
    </citation>
    <scope>NUCLEOTIDE SEQUENCE [LARGE SCALE GENOMIC DNA]</scope>
    <source>
        <strain evidence="2">RU1</strain>
    </source>
</reference>
<dbReference type="CDD" id="cd00688">
    <property type="entry name" value="ISOPREN_C2_like"/>
    <property type="match status" value="1"/>
</dbReference>
<evidence type="ECO:0000313" key="3">
    <source>
        <dbReference type="Proteomes" id="UP000030652"/>
    </source>
</evidence>
<evidence type="ECO:0008006" key="4">
    <source>
        <dbReference type="Google" id="ProtNLM"/>
    </source>
</evidence>
<feature type="chain" id="PRO_5002056707" description="Squalene cyclase C-terminal domain-containing protein" evidence="1">
    <location>
        <begin position="25"/>
        <end position="359"/>
    </location>
</feature>
<organism evidence="2 3">
    <name type="scientific">Candidatus Scalindua brodae</name>
    <dbReference type="NCBI Taxonomy" id="237368"/>
    <lineage>
        <taxon>Bacteria</taxon>
        <taxon>Pseudomonadati</taxon>
        <taxon>Planctomycetota</taxon>
        <taxon>Candidatus Brocadiia</taxon>
        <taxon>Candidatus Brocadiales</taxon>
        <taxon>Candidatus Scalinduaceae</taxon>
        <taxon>Candidatus Scalindua</taxon>
    </lineage>
</organism>
<dbReference type="EMBL" id="JRYO01000022">
    <property type="protein sequence ID" value="KHE93989.1"/>
    <property type="molecule type" value="Genomic_DNA"/>
</dbReference>
<keyword evidence="1" id="KW-0732">Signal</keyword>
<evidence type="ECO:0000313" key="2">
    <source>
        <dbReference type="EMBL" id="KHE93989.1"/>
    </source>
</evidence>
<comment type="caution">
    <text evidence="2">The sequence shown here is derived from an EMBL/GenBank/DDBJ whole genome shotgun (WGS) entry which is preliminary data.</text>
</comment>
<dbReference type="Proteomes" id="UP000030652">
    <property type="component" value="Unassembled WGS sequence"/>
</dbReference>
<name>A0A0B0EMZ5_9BACT</name>
<dbReference type="eggNOG" id="COG1657">
    <property type="taxonomic scope" value="Bacteria"/>
</dbReference>
<protein>
    <recommendedName>
        <fullName evidence="4">Squalene cyclase C-terminal domain-containing protein</fullName>
    </recommendedName>
</protein>
<proteinExistence type="predicted"/>
<feature type="signal peptide" evidence="1">
    <location>
        <begin position="1"/>
        <end position="24"/>
    </location>
</feature>
<gene>
    <name evidence="2" type="ORF">SCABRO_00239</name>
</gene>
<dbReference type="SUPFAM" id="SSF48239">
    <property type="entry name" value="Terpenoid cyclases/Protein prenyltransferases"/>
    <property type="match status" value="1"/>
</dbReference>